<reference evidence="4 5" key="1">
    <citation type="submission" date="2021-02" db="EMBL/GenBank/DDBJ databases">
        <title>Safari Cat Assemblies.</title>
        <authorList>
            <person name="Bredemeyer K.R."/>
            <person name="Murphy W.J."/>
        </authorList>
    </citation>
    <scope>NUCLEOTIDE SEQUENCE [LARGE SCALE GENOMIC DNA]</scope>
</reference>
<dbReference type="InterPro" id="IPR037992">
    <property type="entry name" value="TRAPPC6/Trs33"/>
</dbReference>
<dbReference type="PANTHER" id="PTHR12817">
    <property type="entry name" value="TRAFFICKING PROTEIN PARTICLE COMPLEX SUBUNIT 6B"/>
    <property type="match status" value="1"/>
</dbReference>
<dbReference type="InterPro" id="IPR007194">
    <property type="entry name" value="TRAPP_component"/>
</dbReference>
<evidence type="ECO:0000313" key="5">
    <source>
        <dbReference type="Proteomes" id="UP000823872"/>
    </source>
</evidence>
<name>A0ABI7XRM7_FELCA</name>
<feature type="compositionally biased region" description="Low complexity" evidence="3">
    <location>
        <begin position="191"/>
        <end position="202"/>
    </location>
</feature>
<feature type="region of interest" description="Disordered" evidence="3">
    <location>
        <begin position="403"/>
        <end position="426"/>
    </location>
</feature>
<reference evidence="4" key="2">
    <citation type="submission" date="2025-08" db="UniProtKB">
        <authorList>
            <consortium name="Ensembl"/>
        </authorList>
    </citation>
    <scope>IDENTIFICATION</scope>
    <source>
        <strain evidence="4">breed Abyssinian</strain>
    </source>
</reference>
<sequence length="426" mass="46797">MADAALFEFLHMEMVAELWAHHSDPGPGEVRTKRPAHSTCANPDGSPCSASVSQGPPTCQGQCWLLKGTPLLTLLRQIFSREHRTSLYAVLGQKMSLSVLEGMGFRVGQALGERLPQETLAFREELDVLKFLCKDLWVAVFHKQMDSLRTNHQVCSWARGPASWLRAEAETKRRLERAPPHPRGPASPLWASAQSSEGSQEATMGRPGYRQSFHRPPKMGPRSGQQALVVGSTSPRRVAACLELARPPIRRPRCAGPWPPLRGPGPQHLTTALGGRTSPEVLQLEGQDPHAPWADTWPRLGSSRALLHSSKGWTPKTGVLREGSLQTSAQRSRGRRVLAYPSPLQRHRCLPSPHWAPLCPQGTYVLQDNSFPLLIRMASGPQYLEEAPKVGRVPGLHNPPLTHACPKAGLSSSRATVPWPGTQGRR</sequence>
<evidence type="ECO:0008006" key="6">
    <source>
        <dbReference type="Google" id="ProtNLM"/>
    </source>
</evidence>
<comment type="similarity">
    <text evidence="2">Belongs to the TRAPP small subunits family. BET3 subfamily.</text>
</comment>
<protein>
    <recommendedName>
        <fullName evidence="6">Trafficking protein particle complex 6A</fullName>
    </recommendedName>
</protein>
<feature type="region of interest" description="Disordered" evidence="3">
    <location>
        <begin position="25"/>
        <end position="52"/>
    </location>
</feature>
<dbReference type="InterPro" id="IPR024096">
    <property type="entry name" value="NO_sig/Golgi_transp_ligand-bd"/>
</dbReference>
<organism evidence="4 5">
    <name type="scientific">Felis catus</name>
    <name type="common">Cat</name>
    <name type="synonym">Felis silvestris catus</name>
    <dbReference type="NCBI Taxonomy" id="9685"/>
    <lineage>
        <taxon>Eukaryota</taxon>
        <taxon>Metazoa</taxon>
        <taxon>Chordata</taxon>
        <taxon>Craniata</taxon>
        <taxon>Vertebrata</taxon>
        <taxon>Euteleostomi</taxon>
        <taxon>Mammalia</taxon>
        <taxon>Eutheria</taxon>
        <taxon>Laurasiatheria</taxon>
        <taxon>Carnivora</taxon>
        <taxon>Feliformia</taxon>
        <taxon>Felidae</taxon>
        <taxon>Felinae</taxon>
        <taxon>Felis</taxon>
    </lineage>
</organism>
<dbReference type="Gene3D" id="3.30.1380.20">
    <property type="entry name" value="Trafficking protein particle complex subunit 3"/>
    <property type="match status" value="1"/>
</dbReference>
<reference evidence="4" key="3">
    <citation type="submission" date="2025-09" db="UniProtKB">
        <authorList>
            <consortium name="Ensembl"/>
        </authorList>
    </citation>
    <scope>IDENTIFICATION</scope>
    <source>
        <strain evidence="4">breed Abyssinian</strain>
    </source>
</reference>
<evidence type="ECO:0000313" key="4">
    <source>
        <dbReference type="Ensembl" id="ENSFCTP00005025073.1"/>
    </source>
</evidence>
<feature type="compositionally biased region" description="Polar residues" evidence="3">
    <location>
        <begin position="223"/>
        <end position="232"/>
    </location>
</feature>
<dbReference type="GeneTree" id="ENSGT00390000012948"/>
<comment type="subcellular location">
    <subcellularLocation>
        <location evidence="1">Golgi apparatus</location>
        <location evidence="1">cis-Golgi network</location>
    </subcellularLocation>
</comment>
<keyword evidence="5" id="KW-1185">Reference proteome</keyword>
<dbReference type="CDD" id="cd14944">
    <property type="entry name" value="TRAPPC6A_Trs33"/>
    <property type="match status" value="1"/>
</dbReference>
<dbReference type="Ensembl" id="ENSFCTT00005036270.1">
    <property type="protein sequence ID" value="ENSFCTP00005025073.1"/>
    <property type="gene ID" value="ENSFCTG00005012773.1"/>
</dbReference>
<proteinExistence type="inferred from homology"/>
<feature type="region of interest" description="Disordered" evidence="3">
    <location>
        <begin position="315"/>
        <end position="334"/>
    </location>
</feature>
<accession>A0ABI7XRM7</accession>
<evidence type="ECO:0000256" key="1">
    <source>
        <dbReference type="ARBA" id="ARBA00004222"/>
    </source>
</evidence>
<dbReference type="Proteomes" id="UP000823872">
    <property type="component" value="Chromosome E2"/>
</dbReference>
<feature type="region of interest" description="Disordered" evidence="3">
    <location>
        <begin position="172"/>
        <end position="232"/>
    </location>
</feature>
<dbReference type="PANTHER" id="PTHR12817:SF2">
    <property type="entry name" value="TRAFFICKING PROTEIN PARTICLE COMPLEX SUBUNIT 6A"/>
    <property type="match status" value="1"/>
</dbReference>
<dbReference type="Pfam" id="PF04051">
    <property type="entry name" value="TRAPP"/>
    <property type="match status" value="1"/>
</dbReference>
<evidence type="ECO:0000256" key="2">
    <source>
        <dbReference type="ARBA" id="ARBA00006218"/>
    </source>
</evidence>
<evidence type="ECO:0000256" key="3">
    <source>
        <dbReference type="SAM" id="MobiDB-lite"/>
    </source>
</evidence>
<dbReference type="SUPFAM" id="SSF111126">
    <property type="entry name" value="Ligand-binding domain in the NO signalling and Golgi transport"/>
    <property type="match status" value="1"/>
</dbReference>